<organism evidence="3 4">
    <name type="scientific">Desulfonema ishimotonii</name>
    <dbReference type="NCBI Taxonomy" id="45657"/>
    <lineage>
        <taxon>Bacteria</taxon>
        <taxon>Pseudomonadati</taxon>
        <taxon>Thermodesulfobacteriota</taxon>
        <taxon>Desulfobacteria</taxon>
        <taxon>Desulfobacterales</taxon>
        <taxon>Desulfococcaceae</taxon>
        <taxon>Desulfonema</taxon>
    </lineage>
</organism>
<protein>
    <submittedName>
        <fullName evidence="3">PaaI family thioesterase</fullName>
    </submittedName>
</protein>
<feature type="domain" description="Thioesterase" evidence="2">
    <location>
        <begin position="51"/>
        <end position="124"/>
    </location>
</feature>
<evidence type="ECO:0000313" key="4">
    <source>
        <dbReference type="Proteomes" id="UP000288096"/>
    </source>
</evidence>
<sequence>MSNSEHYRKLENMMHSAPIVQLFGARAEIREGEAEITLTAREELFHAASALHGAAYFLALDNSAFFAVNSLVEDVFVLTSSFNTYLIRPVTGGEVRAVGRVVSATRTQFIAESVMYDDKGREVARGSGVFVKGRTALTAKIGYK</sequence>
<accession>A0A401G0V4</accession>
<dbReference type="Gene3D" id="3.10.129.10">
    <property type="entry name" value="Hotdog Thioesterase"/>
    <property type="match status" value="1"/>
</dbReference>
<dbReference type="InterPro" id="IPR003736">
    <property type="entry name" value="PAAI_dom"/>
</dbReference>
<dbReference type="RefSeq" id="WP_124329958.1">
    <property type="nucleotide sequence ID" value="NZ_BEXT01000001.1"/>
</dbReference>
<keyword evidence="1" id="KW-0378">Hydrolase</keyword>
<name>A0A401G0V4_9BACT</name>
<evidence type="ECO:0000313" key="3">
    <source>
        <dbReference type="EMBL" id="GBC62813.1"/>
    </source>
</evidence>
<dbReference type="NCBIfam" id="TIGR00369">
    <property type="entry name" value="unchar_dom_1"/>
    <property type="match status" value="1"/>
</dbReference>
<dbReference type="EMBL" id="BEXT01000001">
    <property type="protein sequence ID" value="GBC62813.1"/>
    <property type="molecule type" value="Genomic_DNA"/>
</dbReference>
<reference evidence="4" key="1">
    <citation type="submission" date="2017-11" db="EMBL/GenBank/DDBJ databases">
        <authorList>
            <person name="Watanabe M."/>
            <person name="Kojima H."/>
        </authorList>
    </citation>
    <scope>NUCLEOTIDE SEQUENCE [LARGE SCALE GENOMIC DNA]</scope>
    <source>
        <strain evidence="4">Tokyo 01</strain>
    </source>
</reference>
<gene>
    <name evidence="3" type="ORF">DENIS_3790</name>
</gene>
<proteinExistence type="predicted"/>
<dbReference type="Pfam" id="PF03061">
    <property type="entry name" value="4HBT"/>
    <property type="match status" value="1"/>
</dbReference>
<dbReference type="SUPFAM" id="SSF54637">
    <property type="entry name" value="Thioesterase/thiol ester dehydrase-isomerase"/>
    <property type="match status" value="1"/>
</dbReference>
<dbReference type="AlphaFoldDB" id="A0A401G0V4"/>
<comment type="caution">
    <text evidence="3">The sequence shown here is derived from an EMBL/GenBank/DDBJ whole genome shotgun (WGS) entry which is preliminary data.</text>
</comment>
<dbReference type="Proteomes" id="UP000288096">
    <property type="component" value="Unassembled WGS sequence"/>
</dbReference>
<reference evidence="4" key="2">
    <citation type="submission" date="2019-01" db="EMBL/GenBank/DDBJ databases">
        <title>Genome sequence of Desulfonema ishimotonii strain Tokyo 01.</title>
        <authorList>
            <person name="Fukui M."/>
        </authorList>
    </citation>
    <scope>NUCLEOTIDE SEQUENCE [LARGE SCALE GENOMIC DNA]</scope>
    <source>
        <strain evidence="4">Tokyo 01</strain>
    </source>
</reference>
<evidence type="ECO:0000259" key="2">
    <source>
        <dbReference type="Pfam" id="PF03061"/>
    </source>
</evidence>
<evidence type="ECO:0000256" key="1">
    <source>
        <dbReference type="ARBA" id="ARBA00022801"/>
    </source>
</evidence>
<dbReference type="OrthoDB" id="344730at2"/>
<dbReference type="GO" id="GO:0016289">
    <property type="term" value="F:acyl-CoA hydrolase activity"/>
    <property type="evidence" value="ECO:0007669"/>
    <property type="project" value="UniProtKB-ARBA"/>
</dbReference>
<keyword evidence="4" id="KW-1185">Reference proteome</keyword>
<dbReference type="InterPro" id="IPR006683">
    <property type="entry name" value="Thioestr_dom"/>
</dbReference>
<dbReference type="InterPro" id="IPR029069">
    <property type="entry name" value="HotDog_dom_sf"/>
</dbReference>
<dbReference type="CDD" id="cd03443">
    <property type="entry name" value="PaaI_thioesterase"/>
    <property type="match status" value="1"/>
</dbReference>